<dbReference type="SUPFAM" id="SSF55781">
    <property type="entry name" value="GAF domain-like"/>
    <property type="match status" value="1"/>
</dbReference>
<dbReference type="InterPro" id="IPR050707">
    <property type="entry name" value="HTH_MetabolicPath_Reg"/>
</dbReference>
<proteinExistence type="predicted"/>
<dbReference type="InterPro" id="IPR029016">
    <property type="entry name" value="GAF-like_dom_sf"/>
</dbReference>
<dbReference type="GO" id="GO:0003677">
    <property type="term" value="F:DNA binding"/>
    <property type="evidence" value="ECO:0007669"/>
    <property type="project" value="UniProtKB-KW"/>
</dbReference>
<dbReference type="PANTHER" id="PTHR30136:SF24">
    <property type="entry name" value="HTH-TYPE TRANSCRIPTIONAL REPRESSOR ALLR"/>
    <property type="match status" value="1"/>
</dbReference>
<dbReference type="AlphaFoldDB" id="A0A8T8HZE7"/>
<evidence type="ECO:0000256" key="1">
    <source>
        <dbReference type="ARBA" id="ARBA00023015"/>
    </source>
</evidence>
<keyword evidence="2 6" id="KW-0238">DNA-binding</keyword>
<sequence>MPEDPEPVGNATGGGENDRESLIGRAFTVLGVIRDSGEPLTFSGVVRRTGLPKSTVHRLLAELRAHDAVSRTGGHYELGAAALRLAAPRDTARTRAIRHAVKPLLVALHANTHHLVGLGVRRGATVEFIDLVYTRRYSRLACAWGEAADLRASAAGRVLLAHDGEPVADLVAGRDREPARAHGLDLSPGLCAELARIRRSGVAVLTDAGAVAMAVPLFGDEERPVAALSVAAYQGLFDRAATYDLLRRASFHARAVLCRSLPEVGPDRGADRLA</sequence>
<evidence type="ECO:0000313" key="9">
    <source>
        <dbReference type="Proteomes" id="UP001195724"/>
    </source>
</evidence>
<dbReference type="PROSITE" id="PS51077">
    <property type="entry name" value="HTH_ICLR"/>
    <property type="match status" value="1"/>
</dbReference>
<dbReference type="InterPro" id="IPR036388">
    <property type="entry name" value="WH-like_DNA-bd_sf"/>
</dbReference>
<dbReference type="EMBL" id="JAFBCL010000001">
    <property type="protein sequence ID" value="MBM7809270.1"/>
    <property type="molecule type" value="Genomic_DNA"/>
</dbReference>
<dbReference type="GO" id="GO:0003700">
    <property type="term" value="F:DNA-binding transcription factor activity"/>
    <property type="evidence" value="ECO:0007669"/>
    <property type="project" value="TreeGrafter"/>
</dbReference>
<dbReference type="EMBL" id="CP072788">
    <property type="protein sequence ID" value="QTR03620.1"/>
    <property type="molecule type" value="Genomic_DNA"/>
</dbReference>
<keyword evidence="1" id="KW-0805">Transcription regulation</keyword>
<evidence type="ECO:0000313" key="7">
    <source>
        <dbReference type="EMBL" id="QTR03620.1"/>
    </source>
</evidence>
<dbReference type="PROSITE" id="PS51078">
    <property type="entry name" value="ICLR_ED"/>
    <property type="match status" value="1"/>
</dbReference>
<keyword evidence="3" id="KW-0804">Transcription</keyword>
<accession>A0A8T8HZE7</accession>
<name>A0A8T8HZE7_9PSEU</name>
<evidence type="ECO:0000259" key="4">
    <source>
        <dbReference type="PROSITE" id="PS51077"/>
    </source>
</evidence>
<dbReference type="Proteomes" id="UP001195724">
    <property type="component" value="Unassembled WGS sequence"/>
</dbReference>
<dbReference type="GO" id="GO:0045892">
    <property type="term" value="P:negative regulation of DNA-templated transcription"/>
    <property type="evidence" value="ECO:0007669"/>
    <property type="project" value="TreeGrafter"/>
</dbReference>
<dbReference type="RefSeq" id="WP_204840395.1">
    <property type="nucleotide sequence ID" value="NZ_JAFBCL010000001.1"/>
</dbReference>
<dbReference type="Proteomes" id="UP000671828">
    <property type="component" value="Chromosome"/>
</dbReference>
<protein>
    <submittedName>
        <fullName evidence="6">DNA-binding IclR family transcriptional regulator</fullName>
    </submittedName>
    <submittedName>
        <fullName evidence="7">Helix-turn-helix domain-containing protein</fullName>
    </submittedName>
</protein>
<dbReference type="InterPro" id="IPR014757">
    <property type="entry name" value="Tscrpt_reg_IclR_C"/>
</dbReference>
<dbReference type="Pfam" id="PF09339">
    <property type="entry name" value="HTH_IclR"/>
    <property type="match status" value="1"/>
</dbReference>
<dbReference type="InterPro" id="IPR005471">
    <property type="entry name" value="Tscrpt_reg_IclR_N"/>
</dbReference>
<gene>
    <name evidence="7" type="ORF">J7S33_00730</name>
    <name evidence="6" type="ORF">JOE68_000135</name>
</gene>
<dbReference type="SUPFAM" id="SSF46785">
    <property type="entry name" value="Winged helix' DNA-binding domain"/>
    <property type="match status" value="1"/>
</dbReference>
<dbReference type="InterPro" id="IPR036390">
    <property type="entry name" value="WH_DNA-bd_sf"/>
</dbReference>
<evidence type="ECO:0000259" key="5">
    <source>
        <dbReference type="PROSITE" id="PS51078"/>
    </source>
</evidence>
<reference evidence="7" key="2">
    <citation type="submission" date="2021-04" db="EMBL/GenBank/DDBJ databases">
        <title>Saccharothrix algeriensis WGS.</title>
        <authorList>
            <person name="Stuskova K."/>
            <person name="Hakalova E."/>
            <person name="Tebbal A.B."/>
            <person name="Eichmeier A."/>
        </authorList>
    </citation>
    <scope>NUCLEOTIDE SEQUENCE</scope>
    <source>
        <strain evidence="7">NRRL B-24137</strain>
    </source>
</reference>
<dbReference type="PANTHER" id="PTHR30136">
    <property type="entry name" value="HELIX-TURN-HELIX TRANSCRIPTIONAL REGULATOR, ICLR FAMILY"/>
    <property type="match status" value="1"/>
</dbReference>
<keyword evidence="9" id="KW-1185">Reference proteome</keyword>
<dbReference type="Gene3D" id="3.30.450.40">
    <property type="match status" value="1"/>
</dbReference>
<organism evidence="7 8">
    <name type="scientific">Saccharothrix algeriensis</name>
    <dbReference type="NCBI Taxonomy" id="173560"/>
    <lineage>
        <taxon>Bacteria</taxon>
        <taxon>Bacillati</taxon>
        <taxon>Actinomycetota</taxon>
        <taxon>Actinomycetes</taxon>
        <taxon>Pseudonocardiales</taxon>
        <taxon>Pseudonocardiaceae</taxon>
        <taxon>Saccharothrix</taxon>
    </lineage>
</organism>
<evidence type="ECO:0000313" key="6">
    <source>
        <dbReference type="EMBL" id="MBM7809270.1"/>
    </source>
</evidence>
<dbReference type="Pfam" id="PF01614">
    <property type="entry name" value="IclR_C"/>
    <property type="match status" value="1"/>
</dbReference>
<dbReference type="Gene3D" id="1.10.10.10">
    <property type="entry name" value="Winged helix-like DNA-binding domain superfamily/Winged helix DNA-binding domain"/>
    <property type="match status" value="1"/>
</dbReference>
<feature type="domain" description="HTH iclR-type" evidence="4">
    <location>
        <begin position="20"/>
        <end position="80"/>
    </location>
</feature>
<evidence type="ECO:0000313" key="8">
    <source>
        <dbReference type="Proteomes" id="UP000671828"/>
    </source>
</evidence>
<evidence type="ECO:0000256" key="3">
    <source>
        <dbReference type="ARBA" id="ARBA00023163"/>
    </source>
</evidence>
<feature type="domain" description="IclR-ED" evidence="5">
    <location>
        <begin position="74"/>
        <end position="270"/>
    </location>
</feature>
<evidence type="ECO:0000256" key="2">
    <source>
        <dbReference type="ARBA" id="ARBA00023125"/>
    </source>
</evidence>
<dbReference type="SMART" id="SM00346">
    <property type="entry name" value="HTH_ICLR"/>
    <property type="match status" value="1"/>
</dbReference>
<reference evidence="6 9" key="1">
    <citation type="submission" date="2021-01" db="EMBL/GenBank/DDBJ databases">
        <title>Sequencing the genomes of 1000 actinobacteria strains.</title>
        <authorList>
            <person name="Klenk H.-P."/>
        </authorList>
    </citation>
    <scope>NUCLEOTIDE SEQUENCE [LARGE SCALE GENOMIC DNA]</scope>
    <source>
        <strain evidence="6 9">DSM 44581</strain>
    </source>
</reference>